<dbReference type="EMBL" id="BIFR01000001">
    <property type="protein sequence ID" value="GCE12274.1"/>
    <property type="molecule type" value="Genomic_DNA"/>
</dbReference>
<dbReference type="Pfam" id="PF17851">
    <property type="entry name" value="GH43_C2"/>
    <property type="match status" value="1"/>
</dbReference>
<name>A0A401ZZJ7_9CHLR</name>
<comment type="similarity">
    <text evidence="1 6">Belongs to the glycosyl hydrolase 43 family.</text>
</comment>
<feature type="active site" description="Proton donor" evidence="4">
    <location>
        <position position="176"/>
    </location>
</feature>
<comment type="caution">
    <text evidence="8">The sequence shown here is derived from an EMBL/GenBank/DDBJ whole genome shotgun (WGS) entry which is preliminary data.</text>
</comment>
<dbReference type="Pfam" id="PF04616">
    <property type="entry name" value="Glyco_hydro_43"/>
    <property type="match status" value="1"/>
</dbReference>
<dbReference type="InterPro" id="IPR006710">
    <property type="entry name" value="Glyco_hydro_43"/>
</dbReference>
<evidence type="ECO:0000256" key="3">
    <source>
        <dbReference type="ARBA" id="ARBA00023295"/>
    </source>
</evidence>
<dbReference type="InterPro" id="IPR041542">
    <property type="entry name" value="GH43_C2"/>
</dbReference>
<evidence type="ECO:0000256" key="6">
    <source>
        <dbReference type="RuleBase" id="RU361187"/>
    </source>
</evidence>
<dbReference type="SUPFAM" id="SSF49899">
    <property type="entry name" value="Concanavalin A-like lectins/glucanases"/>
    <property type="match status" value="1"/>
</dbReference>
<dbReference type="GO" id="GO:0004553">
    <property type="term" value="F:hydrolase activity, hydrolyzing O-glycosyl compounds"/>
    <property type="evidence" value="ECO:0007669"/>
    <property type="project" value="InterPro"/>
</dbReference>
<dbReference type="Gene3D" id="2.115.10.20">
    <property type="entry name" value="Glycosyl hydrolase domain, family 43"/>
    <property type="match status" value="1"/>
</dbReference>
<dbReference type="PANTHER" id="PTHR42812">
    <property type="entry name" value="BETA-XYLOSIDASE"/>
    <property type="match status" value="1"/>
</dbReference>
<organism evidence="8 9">
    <name type="scientific">Tengunoibacter tsumagoiensis</name>
    <dbReference type="NCBI Taxonomy" id="2014871"/>
    <lineage>
        <taxon>Bacteria</taxon>
        <taxon>Bacillati</taxon>
        <taxon>Chloroflexota</taxon>
        <taxon>Ktedonobacteria</taxon>
        <taxon>Ktedonobacterales</taxon>
        <taxon>Dictyobacteraceae</taxon>
        <taxon>Tengunoibacter</taxon>
    </lineage>
</organism>
<reference evidence="9" key="1">
    <citation type="submission" date="2018-12" db="EMBL/GenBank/DDBJ databases">
        <title>Tengunoibacter tsumagoiensis gen. nov., sp. nov., Dictyobacter kobayashii sp. nov., D. alpinus sp. nov., and D. joshuensis sp. nov. and description of Dictyobacteraceae fam. nov. within the order Ktedonobacterales isolated from Tengu-no-mugimeshi.</title>
        <authorList>
            <person name="Wang C.M."/>
            <person name="Zheng Y."/>
            <person name="Sakai Y."/>
            <person name="Toyoda A."/>
            <person name="Minakuchi Y."/>
            <person name="Abe K."/>
            <person name="Yokota A."/>
            <person name="Yabe S."/>
        </authorList>
    </citation>
    <scope>NUCLEOTIDE SEQUENCE [LARGE SCALE GENOMIC DNA]</scope>
    <source>
        <strain evidence="9">Uno3</strain>
    </source>
</reference>
<keyword evidence="3 6" id="KW-0326">Glycosidase</keyword>
<dbReference type="GO" id="GO:0005975">
    <property type="term" value="P:carbohydrate metabolic process"/>
    <property type="evidence" value="ECO:0007669"/>
    <property type="project" value="InterPro"/>
</dbReference>
<dbReference type="RefSeq" id="WP_126579909.1">
    <property type="nucleotide sequence ID" value="NZ_BIFR01000001.1"/>
</dbReference>
<evidence type="ECO:0000313" key="9">
    <source>
        <dbReference type="Proteomes" id="UP000287352"/>
    </source>
</evidence>
<keyword evidence="2 6" id="KW-0378">Hydrolase</keyword>
<accession>A0A401ZZJ7</accession>
<dbReference type="SMR" id="A0A401ZZJ7"/>
<keyword evidence="9" id="KW-1185">Reference proteome</keyword>
<dbReference type="InterPro" id="IPR051795">
    <property type="entry name" value="Glycosyl_Hydrlase_43"/>
</dbReference>
<dbReference type="InterPro" id="IPR023296">
    <property type="entry name" value="Glyco_hydro_beta-prop_sf"/>
</dbReference>
<feature type="active site" description="Proton acceptor" evidence="4">
    <location>
        <position position="14"/>
    </location>
</feature>
<evidence type="ECO:0000256" key="5">
    <source>
        <dbReference type="PIRSR" id="PIRSR606710-2"/>
    </source>
</evidence>
<dbReference type="CDD" id="cd18617">
    <property type="entry name" value="GH43_XynB-like"/>
    <property type="match status" value="1"/>
</dbReference>
<feature type="site" description="Important for catalytic activity, responsible for pKa modulation of the active site Glu and correct orientation of both the proton donor and substrate" evidence="5">
    <location>
        <position position="120"/>
    </location>
</feature>
<evidence type="ECO:0000256" key="1">
    <source>
        <dbReference type="ARBA" id="ARBA00009865"/>
    </source>
</evidence>
<sequence length="507" mass="57050">MHYNNPIIPGFHPDPSICRVGDDYFLVNSSFEYFPGVPLFHSRDLIHWEQIGHCLTRTSQLDLRKAWKCNGIFAPTIRYHQGTFYMITTNVSSQGNFFVTTQDPYGEWSDPIWFQHRGIDPSLYFDDDGTVYMTGSHNEAGFGATGILQCQLDITTGQCLTEPRIIWQGTGGKGPEGPHLFKKDGLYYLLIAEGGTEYGHMVTIARSTSPWGPFESCPHNPILSHRSLDDAIQITGHGDFVEDQQGNWWMVCLAVRPNGYPPCHHLGRETFLTPITWTNDGWPIITGGRLKLVTEAPCLPSQLVPIFPARDDFDQPQLRPYWNFLRNPDMTRYSLSERPGWLQLRGSSSSIAGKGAVTWLGRRQEHFICRITTLLDFEPQIDGEEAGLIVRMDAQHHYEIAVTRLEGEQRIIARRTIGTLSAIVANVAFPAGPIQLGIDATHDLYTLTFTAVDQVEQILARGETRYLSTEVAGGFTGVYFAIYASGNGQECQTPAYFDWFDYQPGLE</sequence>
<protein>
    <submittedName>
        <fullName evidence="8">Glycoside hydrolase 43 family protein</fullName>
    </submittedName>
</protein>
<proteinExistence type="inferred from homology"/>
<dbReference type="Proteomes" id="UP000287352">
    <property type="component" value="Unassembled WGS sequence"/>
</dbReference>
<evidence type="ECO:0000259" key="7">
    <source>
        <dbReference type="Pfam" id="PF17851"/>
    </source>
</evidence>
<dbReference type="InterPro" id="IPR013320">
    <property type="entry name" value="ConA-like_dom_sf"/>
</dbReference>
<evidence type="ECO:0000256" key="4">
    <source>
        <dbReference type="PIRSR" id="PIRSR606710-1"/>
    </source>
</evidence>
<gene>
    <name evidence="8" type="ORF">KTT_21330</name>
</gene>
<dbReference type="Gene3D" id="2.60.120.200">
    <property type="match status" value="1"/>
</dbReference>
<evidence type="ECO:0000313" key="8">
    <source>
        <dbReference type="EMBL" id="GCE12274.1"/>
    </source>
</evidence>
<dbReference type="OrthoDB" id="9801455at2"/>
<dbReference type="PANTHER" id="PTHR42812:SF12">
    <property type="entry name" value="BETA-XYLOSIDASE-RELATED"/>
    <property type="match status" value="1"/>
</dbReference>
<evidence type="ECO:0000256" key="2">
    <source>
        <dbReference type="ARBA" id="ARBA00022801"/>
    </source>
</evidence>
<dbReference type="AlphaFoldDB" id="A0A401ZZJ7"/>
<feature type="domain" description="Beta-xylosidase C-terminal Concanavalin A-like" evidence="7">
    <location>
        <begin position="310"/>
        <end position="503"/>
    </location>
</feature>
<dbReference type="SUPFAM" id="SSF75005">
    <property type="entry name" value="Arabinanase/levansucrase/invertase"/>
    <property type="match status" value="1"/>
</dbReference>